<protein>
    <submittedName>
        <fullName evidence="2">Uncharacterized protein</fullName>
    </submittedName>
</protein>
<gene>
    <name evidence="2" type="ORF">C8J55DRAFT_319780</name>
</gene>
<evidence type="ECO:0000256" key="1">
    <source>
        <dbReference type="SAM" id="SignalP"/>
    </source>
</evidence>
<reference evidence="2" key="2">
    <citation type="journal article" date="2023" name="Proc. Natl. Acad. Sci. U.S.A.">
        <title>A global phylogenomic analysis of the shiitake genus Lentinula.</title>
        <authorList>
            <person name="Sierra-Patev S."/>
            <person name="Min B."/>
            <person name="Naranjo-Ortiz M."/>
            <person name="Looney B."/>
            <person name="Konkel Z."/>
            <person name="Slot J.C."/>
            <person name="Sakamoto Y."/>
            <person name="Steenwyk J.L."/>
            <person name="Rokas A."/>
            <person name="Carro J."/>
            <person name="Camarero S."/>
            <person name="Ferreira P."/>
            <person name="Molpeceres G."/>
            <person name="Ruiz-Duenas F.J."/>
            <person name="Serrano A."/>
            <person name="Henrissat B."/>
            <person name="Drula E."/>
            <person name="Hughes K.W."/>
            <person name="Mata J.L."/>
            <person name="Ishikawa N.K."/>
            <person name="Vargas-Isla R."/>
            <person name="Ushijima S."/>
            <person name="Smith C.A."/>
            <person name="Donoghue J."/>
            <person name="Ahrendt S."/>
            <person name="Andreopoulos W."/>
            <person name="He G."/>
            <person name="LaButti K."/>
            <person name="Lipzen A."/>
            <person name="Ng V."/>
            <person name="Riley R."/>
            <person name="Sandor L."/>
            <person name="Barry K."/>
            <person name="Martinez A.T."/>
            <person name="Xiao Y."/>
            <person name="Gibbons J.G."/>
            <person name="Terashima K."/>
            <person name="Grigoriev I.V."/>
            <person name="Hibbett D."/>
        </authorList>
    </citation>
    <scope>NUCLEOTIDE SEQUENCE</scope>
    <source>
        <strain evidence="2">Sp2 HRB7682 ss15</strain>
    </source>
</reference>
<evidence type="ECO:0000313" key="2">
    <source>
        <dbReference type="EMBL" id="KAJ4487009.1"/>
    </source>
</evidence>
<dbReference type="AlphaFoldDB" id="A0A9W9APL7"/>
<accession>A0A9W9APL7</accession>
<feature type="signal peptide" evidence="1">
    <location>
        <begin position="1"/>
        <end position="24"/>
    </location>
</feature>
<evidence type="ECO:0000313" key="3">
    <source>
        <dbReference type="Proteomes" id="UP001150238"/>
    </source>
</evidence>
<feature type="chain" id="PRO_5040870804" evidence="1">
    <location>
        <begin position="25"/>
        <end position="167"/>
    </location>
</feature>
<organism evidence="2 3">
    <name type="scientific">Lentinula lateritia</name>
    <dbReference type="NCBI Taxonomy" id="40482"/>
    <lineage>
        <taxon>Eukaryota</taxon>
        <taxon>Fungi</taxon>
        <taxon>Dikarya</taxon>
        <taxon>Basidiomycota</taxon>
        <taxon>Agaricomycotina</taxon>
        <taxon>Agaricomycetes</taxon>
        <taxon>Agaricomycetidae</taxon>
        <taxon>Agaricales</taxon>
        <taxon>Marasmiineae</taxon>
        <taxon>Omphalotaceae</taxon>
        <taxon>Lentinula</taxon>
    </lineage>
</organism>
<dbReference type="EMBL" id="JANVFS010000009">
    <property type="protein sequence ID" value="KAJ4487009.1"/>
    <property type="molecule type" value="Genomic_DNA"/>
</dbReference>
<reference evidence="2" key="1">
    <citation type="submission" date="2022-08" db="EMBL/GenBank/DDBJ databases">
        <authorList>
            <consortium name="DOE Joint Genome Institute"/>
            <person name="Min B."/>
            <person name="Riley R."/>
            <person name="Sierra-Patev S."/>
            <person name="Naranjo-Ortiz M."/>
            <person name="Looney B."/>
            <person name="Konkel Z."/>
            <person name="Slot J.C."/>
            <person name="Sakamoto Y."/>
            <person name="Steenwyk J.L."/>
            <person name="Rokas A."/>
            <person name="Carro J."/>
            <person name="Camarero S."/>
            <person name="Ferreira P."/>
            <person name="Molpeceres G."/>
            <person name="Ruiz-Duenas F.J."/>
            <person name="Serrano A."/>
            <person name="Henrissat B."/>
            <person name="Drula E."/>
            <person name="Hughes K.W."/>
            <person name="Mata J.L."/>
            <person name="Ishikawa N.K."/>
            <person name="Vargas-Isla R."/>
            <person name="Ushijima S."/>
            <person name="Smith C.A."/>
            <person name="Ahrendt S."/>
            <person name="Andreopoulos W."/>
            <person name="He G."/>
            <person name="Labutti K."/>
            <person name="Lipzen A."/>
            <person name="Ng V."/>
            <person name="Sandor L."/>
            <person name="Barry K."/>
            <person name="Martinez A.T."/>
            <person name="Xiao Y."/>
            <person name="Gibbons J.G."/>
            <person name="Terashima K."/>
            <person name="Hibbett D.S."/>
            <person name="Grigoriev I.V."/>
        </authorList>
    </citation>
    <scope>NUCLEOTIDE SEQUENCE</scope>
    <source>
        <strain evidence="2">Sp2 HRB7682 ss15</strain>
    </source>
</reference>
<name>A0A9W9APL7_9AGAR</name>
<sequence length="167" mass="18568">MRLINFHVYLSFLCVGVVFTVVYAMPFQPDSTPHFQVARANTKPQLIATLTFVGTHDGTSIFGAPPTGFVLSSTEDAKQHKIIETPKVFDRLQKAVESLVPPQDQNRVVLAFKNRFQASSDEQDVFKVFLLGIGECLNGCWFDVDKDGVVENSMEHYNSEPEGSGPE</sequence>
<keyword evidence="1" id="KW-0732">Signal</keyword>
<comment type="caution">
    <text evidence="2">The sequence shown here is derived from an EMBL/GenBank/DDBJ whole genome shotgun (WGS) entry which is preliminary data.</text>
</comment>
<proteinExistence type="predicted"/>
<dbReference type="Proteomes" id="UP001150238">
    <property type="component" value="Unassembled WGS sequence"/>
</dbReference>